<accession>A0AAE9YXF0</accession>
<evidence type="ECO:0000313" key="2">
    <source>
        <dbReference type="Proteomes" id="UP000032568"/>
    </source>
</evidence>
<organism evidence="1 2">
    <name type="scientific">Thalassomonas actiniarum</name>
    <dbReference type="NCBI Taxonomy" id="485447"/>
    <lineage>
        <taxon>Bacteria</taxon>
        <taxon>Pseudomonadati</taxon>
        <taxon>Pseudomonadota</taxon>
        <taxon>Gammaproteobacteria</taxon>
        <taxon>Alteromonadales</taxon>
        <taxon>Colwelliaceae</taxon>
        <taxon>Thalassomonas</taxon>
    </lineage>
</organism>
<sequence length="79" mass="8992">MSDSTAKQLKTDMLLLCDQFSQFSEECAFICDAFAAIVREPEALDEATIAGFSHYSIWIKDQVTGFKHKIHKVHQDLNQ</sequence>
<reference evidence="1 2" key="2">
    <citation type="journal article" date="2022" name="Mar. Drugs">
        <title>Bioassay-Guided Fractionation Leads to the Detection of Cholic Acid Generated by the Rare Thalassomonas sp.</title>
        <authorList>
            <person name="Pheiffer F."/>
            <person name="Schneider Y.K."/>
            <person name="Hansen E.H."/>
            <person name="Andersen J.H."/>
            <person name="Isaksson J."/>
            <person name="Busche T."/>
            <person name="R C."/>
            <person name="Kalinowski J."/>
            <person name="Zyl L.V."/>
            <person name="Trindade M."/>
        </authorList>
    </citation>
    <scope>NUCLEOTIDE SEQUENCE [LARGE SCALE GENOMIC DNA]</scope>
    <source>
        <strain evidence="1 2">A5K-106</strain>
    </source>
</reference>
<evidence type="ECO:0000313" key="1">
    <source>
        <dbReference type="EMBL" id="WDE02139.1"/>
    </source>
</evidence>
<dbReference type="Proteomes" id="UP000032568">
    <property type="component" value="Chromosome pTact"/>
</dbReference>
<keyword evidence="2" id="KW-1185">Reference proteome</keyword>
<dbReference type="KEGG" id="tact:SG35_030740"/>
<dbReference type="RefSeq" id="WP_044831000.1">
    <property type="nucleotide sequence ID" value="NZ_CP059736.1"/>
</dbReference>
<dbReference type="AlphaFoldDB" id="A0AAE9YXF0"/>
<protein>
    <submittedName>
        <fullName evidence="1">Uncharacterized protein</fullName>
    </submittedName>
</protein>
<proteinExistence type="predicted"/>
<name>A0AAE9YXF0_9GAMM</name>
<reference evidence="1 2" key="1">
    <citation type="journal article" date="2015" name="Genome Announc.">
        <title>Draft Genome Sequences of Marine Isolates of Thalassomonas viridans and Thalassomonas actiniarum.</title>
        <authorList>
            <person name="Olonade I."/>
            <person name="van Zyl L.J."/>
            <person name="Trindade M."/>
        </authorList>
    </citation>
    <scope>NUCLEOTIDE SEQUENCE [LARGE SCALE GENOMIC DNA]</scope>
    <source>
        <strain evidence="1 2">A5K-106</strain>
    </source>
</reference>
<gene>
    <name evidence="1" type="ORF">SG35_030740</name>
</gene>
<dbReference type="EMBL" id="CP059736">
    <property type="protein sequence ID" value="WDE02139.1"/>
    <property type="molecule type" value="Genomic_DNA"/>
</dbReference>